<feature type="domain" description="Pyrroline-5-carboxylate reductase catalytic N-terminal" evidence="4">
    <location>
        <begin position="48"/>
        <end position="171"/>
    </location>
</feature>
<evidence type="ECO:0000259" key="5">
    <source>
        <dbReference type="Pfam" id="PF14748"/>
    </source>
</evidence>
<dbReference type="SUPFAM" id="SSF51735">
    <property type="entry name" value="NAD(P)-binding Rossmann-fold domains"/>
    <property type="match status" value="1"/>
</dbReference>
<evidence type="ECO:0000313" key="7">
    <source>
        <dbReference type="Proteomes" id="UP001274830"/>
    </source>
</evidence>
<accession>A0AAE1C300</accession>
<dbReference type="Pfam" id="PF03807">
    <property type="entry name" value="F420_oxidored"/>
    <property type="match status" value="1"/>
</dbReference>
<evidence type="ECO:0000256" key="3">
    <source>
        <dbReference type="ARBA" id="ARBA00023002"/>
    </source>
</evidence>
<dbReference type="RefSeq" id="XP_064692602.1">
    <property type="nucleotide sequence ID" value="XM_064839843.1"/>
</dbReference>
<organism evidence="6 7">
    <name type="scientific">Recurvomyces mirabilis</name>
    <dbReference type="NCBI Taxonomy" id="574656"/>
    <lineage>
        <taxon>Eukaryota</taxon>
        <taxon>Fungi</taxon>
        <taxon>Dikarya</taxon>
        <taxon>Ascomycota</taxon>
        <taxon>Pezizomycotina</taxon>
        <taxon>Dothideomycetes</taxon>
        <taxon>Dothideomycetidae</taxon>
        <taxon>Mycosphaerellales</taxon>
        <taxon>Teratosphaeriaceae</taxon>
        <taxon>Recurvomyces</taxon>
    </lineage>
</organism>
<dbReference type="EC" id="1.5.1.2" evidence="6"/>
<dbReference type="SUPFAM" id="SSF48179">
    <property type="entry name" value="6-phosphogluconate dehydrogenase C-terminal domain-like"/>
    <property type="match status" value="1"/>
</dbReference>
<dbReference type="InterPro" id="IPR008927">
    <property type="entry name" value="6-PGluconate_DH-like_C_sf"/>
</dbReference>
<evidence type="ECO:0000313" key="6">
    <source>
        <dbReference type="EMBL" id="KAK3676181.1"/>
    </source>
</evidence>
<protein>
    <submittedName>
        <fullName evidence="6">Delta 1-pyrroline-5-carboxylate reductase</fullName>
        <ecNumber evidence="6">1.5.1.2</ecNumber>
    </submittedName>
</protein>
<keyword evidence="2" id="KW-0521">NADP</keyword>
<dbReference type="GO" id="GO:0004735">
    <property type="term" value="F:pyrroline-5-carboxylate reductase activity"/>
    <property type="evidence" value="ECO:0007669"/>
    <property type="project" value="UniProtKB-EC"/>
</dbReference>
<dbReference type="EMBL" id="JAUTXT010000011">
    <property type="protein sequence ID" value="KAK3676181.1"/>
    <property type="molecule type" value="Genomic_DNA"/>
</dbReference>
<dbReference type="InterPro" id="IPR036291">
    <property type="entry name" value="NAD(P)-bd_dom_sf"/>
</dbReference>
<gene>
    <name evidence="6" type="primary">PRO3</name>
    <name evidence="6" type="ORF">LTR78_003931</name>
</gene>
<sequence length="329" mass="34732">MSERILTPDYILQQALAAHGTALSSYLQDKDVPGSAAISQQNGDSCLTIVGCGTIGTAILGGILKSLDVASNFGNQENIETVASKSASRRLPKRFNACVRSSGSTKRIREALEHYSSFSTVAIHDSKTLEAVKDADTTLLCCKPYLLEEILQEPGMAEALAGKLLISVCAGVTEEHIATLLPRGNGSPYCTIVCAMPNTAAAIGESMTVISIPSTILAENEKAIVDWIFNSIGRVSYIPPQLMDVSTALCASGPAFVAVMVESLAAGAMAQGLPRDQAYMMAAQMMRGTTGLLLHGEHPAVLRDKATDIFITISMAYVDAVRFGSVVGE</sequence>
<keyword evidence="3 6" id="KW-0560">Oxidoreductase</keyword>
<dbReference type="Gene3D" id="3.40.50.720">
    <property type="entry name" value="NAD(P)-binding Rossmann-like Domain"/>
    <property type="match status" value="1"/>
</dbReference>
<dbReference type="PANTHER" id="PTHR11645">
    <property type="entry name" value="PYRROLINE-5-CARBOXYLATE REDUCTASE"/>
    <property type="match status" value="1"/>
</dbReference>
<evidence type="ECO:0000259" key="4">
    <source>
        <dbReference type="Pfam" id="PF03807"/>
    </source>
</evidence>
<keyword evidence="7" id="KW-1185">Reference proteome</keyword>
<name>A0AAE1C300_9PEZI</name>
<evidence type="ECO:0000256" key="2">
    <source>
        <dbReference type="ARBA" id="ARBA00022857"/>
    </source>
</evidence>
<dbReference type="Gene3D" id="1.10.3730.10">
    <property type="entry name" value="ProC C-terminal domain-like"/>
    <property type="match status" value="1"/>
</dbReference>
<comment type="similarity">
    <text evidence="1">Belongs to the pyrroline-5-carboxylate reductase family.</text>
</comment>
<reference evidence="6" key="1">
    <citation type="submission" date="2023-07" db="EMBL/GenBank/DDBJ databases">
        <title>Black Yeasts Isolated from many extreme environments.</title>
        <authorList>
            <person name="Coleine C."/>
            <person name="Stajich J.E."/>
            <person name="Selbmann L."/>
        </authorList>
    </citation>
    <scope>NUCLEOTIDE SEQUENCE</scope>
    <source>
        <strain evidence="6">CCFEE 5485</strain>
    </source>
</reference>
<comment type="caution">
    <text evidence="6">The sequence shown here is derived from an EMBL/GenBank/DDBJ whole genome shotgun (WGS) entry which is preliminary data.</text>
</comment>
<dbReference type="PANTHER" id="PTHR11645:SF0">
    <property type="entry name" value="PYRROLINE-5-CARBOXYLATE REDUCTASE 3"/>
    <property type="match status" value="1"/>
</dbReference>
<dbReference type="AlphaFoldDB" id="A0AAE1C300"/>
<feature type="domain" description="Pyrroline-5-carboxylate reductase dimerisation" evidence="5">
    <location>
        <begin position="241"/>
        <end position="307"/>
    </location>
</feature>
<dbReference type="HAMAP" id="MF_01925">
    <property type="entry name" value="P5C_reductase"/>
    <property type="match status" value="1"/>
</dbReference>
<dbReference type="GeneID" id="89964389"/>
<dbReference type="InterPro" id="IPR028939">
    <property type="entry name" value="P5C_Rdtase_cat_N"/>
</dbReference>
<dbReference type="Proteomes" id="UP001274830">
    <property type="component" value="Unassembled WGS sequence"/>
</dbReference>
<dbReference type="Pfam" id="PF14748">
    <property type="entry name" value="P5CR_dimer"/>
    <property type="match status" value="1"/>
</dbReference>
<dbReference type="InterPro" id="IPR029036">
    <property type="entry name" value="P5CR_dimer"/>
</dbReference>
<evidence type="ECO:0000256" key="1">
    <source>
        <dbReference type="ARBA" id="ARBA00005525"/>
    </source>
</evidence>
<dbReference type="GO" id="GO:0055129">
    <property type="term" value="P:L-proline biosynthetic process"/>
    <property type="evidence" value="ECO:0007669"/>
    <property type="project" value="TreeGrafter"/>
</dbReference>
<dbReference type="InterPro" id="IPR000304">
    <property type="entry name" value="Pyrroline-COOH_reductase"/>
</dbReference>
<proteinExistence type="inferred from homology"/>